<dbReference type="InterPro" id="IPR004472">
    <property type="entry name" value="DTB_synth_BioD"/>
</dbReference>
<evidence type="ECO:0000313" key="10">
    <source>
        <dbReference type="EMBL" id="KPQ43868.1"/>
    </source>
</evidence>
<dbReference type="EC" id="6.3.3.3" evidence="9"/>
<feature type="binding site" evidence="9">
    <location>
        <position position="54"/>
    </location>
    <ligand>
        <name>ATP</name>
        <dbReference type="ChEBI" id="CHEBI:30616"/>
    </ligand>
</feature>
<dbReference type="InterPro" id="IPR027417">
    <property type="entry name" value="P-loop_NTPase"/>
</dbReference>
<comment type="cofactor">
    <cofactor evidence="9">
        <name>Mg(2+)</name>
        <dbReference type="ChEBI" id="CHEBI:18420"/>
    </cofactor>
</comment>
<protein>
    <recommendedName>
        <fullName evidence="9">ATP-dependent dethiobiotin synthetase BioD</fullName>
        <ecNumber evidence="9">6.3.3.3</ecNumber>
    </recommendedName>
    <alternativeName>
        <fullName evidence="9">DTB synthetase</fullName>
        <shortName evidence="9">DTBS</shortName>
    </alternativeName>
    <alternativeName>
        <fullName evidence="9">Dethiobiotin synthase</fullName>
    </alternativeName>
</protein>
<evidence type="ECO:0000256" key="7">
    <source>
        <dbReference type="ARBA" id="ARBA00022842"/>
    </source>
</evidence>
<feature type="binding site" evidence="9">
    <location>
        <position position="16"/>
    </location>
    <ligand>
        <name>Mg(2+)</name>
        <dbReference type="ChEBI" id="CHEBI:18420"/>
    </ligand>
</feature>
<dbReference type="EMBL" id="LKCM01000123">
    <property type="protein sequence ID" value="KPQ43868.1"/>
    <property type="molecule type" value="Genomic_DNA"/>
</dbReference>
<reference evidence="10 11" key="1">
    <citation type="submission" date="2015-09" db="EMBL/GenBank/DDBJ databases">
        <title>A metagenomics-based metabolic model of nitrate-dependent anaerobic oxidation of methane by Methanoperedens-like archaea.</title>
        <authorList>
            <person name="Arshad A."/>
            <person name="Speth D.R."/>
            <person name="De Graaf R.M."/>
            <person name="Op Den Camp H.J."/>
            <person name="Jetten M.S."/>
            <person name="Welte C.U."/>
        </authorList>
    </citation>
    <scope>NUCLEOTIDE SEQUENCE [LARGE SCALE GENOMIC DNA]</scope>
</reference>
<keyword evidence="7 9" id="KW-0460">Magnesium</keyword>
<keyword evidence="6 9" id="KW-0067">ATP-binding</keyword>
<dbReference type="PANTHER" id="PTHR43210">
    <property type="entry name" value="DETHIOBIOTIN SYNTHETASE"/>
    <property type="match status" value="1"/>
</dbReference>
<feature type="binding site" evidence="9">
    <location>
        <begin position="12"/>
        <end position="17"/>
    </location>
    <ligand>
        <name>ATP</name>
        <dbReference type="ChEBI" id="CHEBI:30616"/>
    </ligand>
</feature>
<evidence type="ECO:0000256" key="8">
    <source>
        <dbReference type="ARBA" id="ARBA00047386"/>
    </source>
</evidence>
<keyword evidence="1 9" id="KW-0963">Cytoplasm</keyword>
<dbReference type="GO" id="GO:0000287">
    <property type="term" value="F:magnesium ion binding"/>
    <property type="evidence" value="ECO:0007669"/>
    <property type="project" value="UniProtKB-UniRule"/>
</dbReference>
<dbReference type="Pfam" id="PF13500">
    <property type="entry name" value="AAA_26"/>
    <property type="match status" value="1"/>
</dbReference>
<name>A0A0P8CL31_9EURY</name>
<dbReference type="GO" id="GO:0005829">
    <property type="term" value="C:cytosol"/>
    <property type="evidence" value="ECO:0007669"/>
    <property type="project" value="TreeGrafter"/>
</dbReference>
<dbReference type="AlphaFoldDB" id="A0A0P8CL31"/>
<accession>A0A0P8CL31</accession>
<sequence>MTGIFITGTDTNVGKTVIAAGLAGALKNKGYSIGVMKAVQSGAGIRNGKLYSPDAELMMKVIEIKADEKLTCPYLLKEAMAPGTAAEIEGISIDIDIIKNIYMELEKRYDIVIVEGAGGIAVPVKKKFLISDLIKYMDIPAIIVARAGLGTINHTVLTIEYAKRSGIKIIGVIINNYRGGSVEDKNPGIINELTGIPISGVIPNDPSICSERGIPGNIVSLIEKNVDLDRIISFPY</sequence>
<dbReference type="SUPFAM" id="SSF52540">
    <property type="entry name" value="P-loop containing nucleoside triphosphate hydrolases"/>
    <property type="match status" value="1"/>
</dbReference>
<dbReference type="UniPathway" id="UPA00078">
    <property type="reaction ID" value="UER00161"/>
</dbReference>
<comment type="subunit">
    <text evidence="9">Homodimer.</text>
</comment>
<evidence type="ECO:0000313" key="11">
    <source>
        <dbReference type="Proteomes" id="UP000050360"/>
    </source>
</evidence>
<evidence type="ECO:0000256" key="6">
    <source>
        <dbReference type="ARBA" id="ARBA00022840"/>
    </source>
</evidence>
<keyword evidence="5 9" id="KW-0093">Biotin biosynthesis</keyword>
<evidence type="ECO:0000256" key="2">
    <source>
        <dbReference type="ARBA" id="ARBA00022598"/>
    </source>
</evidence>
<keyword evidence="2 9" id="KW-0436">Ligase</keyword>
<comment type="caution">
    <text evidence="10">The sequence shown here is derived from an EMBL/GenBank/DDBJ whole genome shotgun (WGS) entry which is preliminary data.</text>
</comment>
<feature type="active site" evidence="9">
    <location>
        <position position="37"/>
    </location>
</feature>
<evidence type="ECO:0000256" key="3">
    <source>
        <dbReference type="ARBA" id="ARBA00022723"/>
    </source>
</evidence>
<evidence type="ECO:0000256" key="1">
    <source>
        <dbReference type="ARBA" id="ARBA00022490"/>
    </source>
</evidence>
<gene>
    <name evidence="9 10" type="primary">bioD</name>
    <name evidence="10" type="ORF">MPEBLZ_01585</name>
</gene>
<proteinExistence type="inferred from homology"/>
<dbReference type="GO" id="GO:0005524">
    <property type="term" value="F:ATP binding"/>
    <property type="evidence" value="ECO:0007669"/>
    <property type="project" value="UniProtKB-UniRule"/>
</dbReference>
<feature type="binding site" evidence="9">
    <location>
        <position position="115"/>
    </location>
    <ligand>
        <name>Mg(2+)</name>
        <dbReference type="ChEBI" id="CHEBI:18420"/>
    </ligand>
</feature>
<comment type="catalytic activity">
    <reaction evidence="8">
        <text>(7R,8S)-8-amino-7-(carboxyamino)nonanoate + ATP = (4R,5S)-dethiobiotin + ADP + phosphate + H(+)</text>
        <dbReference type="Rhea" id="RHEA:63684"/>
        <dbReference type="ChEBI" id="CHEBI:15378"/>
        <dbReference type="ChEBI" id="CHEBI:30616"/>
        <dbReference type="ChEBI" id="CHEBI:43474"/>
        <dbReference type="ChEBI" id="CHEBI:149470"/>
        <dbReference type="ChEBI" id="CHEBI:149473"/>
        <dbReference type="ChEBI" id="CHEBI:456216"/>
    </reaction>
</comment>
<comment type="function">
    <text evidence="9">Catalyzes a mechanistically unusual reaction, the ATP-dependent insertion of CO2 between the N7 and N8 nitrogen atoms of 7,8-diaminopelargonic acid (DAPA, also called 7,8-diammoniononanoate) to form a ureido ring.</text>
</comment>
<dbReference type="Gene3D" id="3.40.50.300">
    <property type="entry name" value="P-loop containing nucleotide triphosphate hydrolases"/>
    <property type="match status" value="1"/>
</dbReference>
<dbReference type="PATRIC" id="fig|1719120.3.peg.1722"/>
<dbReference type="CDD" id="cd03109">
    <property type="entry name" value="DTBS"/>
    <property type="match status" value="1"/>
</dbReference>
<dbReference type="HAMAP" id="MF_00336">
    <property type="entry name" value="BioD"/>
    <property type="match status" value="1"/>
</dbReference>
<evidence type="ECO:0000256" key="5">
    <source>
        <dbReference type="ARBA" id="ARBA00022756"/>
    </source>
</evidence>
<dbReference type="Proteomes" id="UP000050360">
    <property type="component" value="Unassembled WGS sequence"/>
</dbReference>
<comment type="subcellular location">
    <subcellularLocation>
        <location evidence="9">Cytoplasm</location>
    </subcellularLocation>
</comment>
<dbReference type="GO" id="GO:0042803">
    <property type="term" value="F:protein homodimerization activity"/>
    <property type="evidence" value="ECO:0007669"/>
    <property type="project" value="UniProtKB-ARBA"/>
</dbReference>
<feature type="binding site" evidence="9">
    <location>
        <begin position="175"/>
        <end position="176"/>
    </location>
    <ligand>
        <name>ATP</name>
        <dbReference type="ChEBI" id="CHEBI:30616"/>
    </ligand>
</feature>
<feature type="binding site" evidence="9">
    <location>
        <position position="204"/>
    </location>
    <ligand>
        <name>ATP</name>
        <dbReference type="ChEBI" id="CHEBI:30616"/>
    </ligand>
</feature>
<feature type="binding site" evidence="9">
    <location>
        <position position="41"/>
    </location>
    <ligand>
        <name>substrate</name>
    </ligand>
</feature>
<keyword evidence="4 9" id="KW-0547">Nucleotide-binding</keyword>
<dbReference type="GO" id="GO:0009102">
    <property type="term" value="P:biotin biosynthetic process"/>
    <property type="evidence" value="ECO:0007669"/>
    <property type="project" value="UniProtKB-UniRule"/>
</dbReference>
<feature type="binding site" evidence="9">
    <location>
        <position position="54"/>
    </location>
    <ligand>
        <name>Mg(2+)</name>
        <dbReference type="ChEBI" id="CHEBI:18420"/>
    </ligand>
</feature>
<comment type="similarity">
    <text evidence="9">Belongs to the dethiobiotin synthetase family.</text>
</comment>
<comment type="caution">
    <text evidence="9">Lacks conserved residue(s) required for the propagation of feature annotation.</text>
</comment>
<dbReference type="FunFam" id="3.40.50.300:FF:000292">
    <property type="entry name" value="ATP-dependent dethiobiotin synthetase BioD"/>
    <property type="match status" value="1"/>
</dbReference>
<evidence type="ECO:0000256" key="4">
    <source>
        <dbReference type="ARBA" id="ARBA00022741"/>
    </source>
</evidence>
<comment type="pathway">
    <text evidence="9">Cofactor biosynthesis; biotin biosynthesis; biotin from 7,8-diaminononanoate: step 1/2.</text>
</comment>
<evidence type="ECO:0000256" key="9">
    <source>
        <dbReference type="HAMAP-Rule" id="MF_00336"/>
    </source>
</evidence>
<comment type="catalytic activity">
    <reaction evidence="9">
        <text>(7R,8S)-7,8-diammoniononanoate + CO2 + ATP = (4R,5S)-dethiobiotin + ADP + phosphate + 3 H(+)</text>
        <dbReference type="Rhea" id="RHEA:15805"/>
        <dbReference type="ChEBI" id="CHEBI:15378"/>
        <dbReference type="ChEBI" id="CHEBI:16526"/>
        <dbReference type="ChEBI" id="CHEBI:30616"/>
        <dbReference type="ChEBI" id="CHEBI:43474"/>
        <dbReference type="ChEBI" id="CHEBI:149469"/>
        <dbReference type="ChEBI" id="CHEBI:149473"/>
        <dbReference type="ChEBI" id="CHEBI:456216"/>
        <dbReference type="EC" id="6.3.3.3"/>
    </reaction>
</comment>
<dbReference type="PANTHER" id="PTHR43210:SF2">
    <property type="entry name" value="ATP-DEPENDENT DETHIOBIOTIN SYNTHETASE BIOD 2"/>
    <property type="match status" value="1"/>
</dbReference>
<dbReference type="GO" id="GO:0004141">
    <property type="term" value="F:dethiobiotin synthase activity"/>
    <property type="evidence" value="ECO:0007669"/>
    <property type="project" value="UniProtKB-UniRule"/>
</dbReference>
<dbReference type="PIRSF" id="PIRSF006755">
    <property type="entry name" value="DTB_synth"/>
    <property type="match status" value="1"/>
</dbReference>
<dbReference type="NCBIfam" id="TIGR00347">
    <property type="entry name" value="bioD"/>
    <property type="match status" value="1"/>
</dbReference>
<organism evidence="10 11">
    <name type="scientific">Candidatus Methanoperedens nitratireducens</name>
    <dbReference type="NCBI Taxonomy" id="1392998"/>
    <lineage>
        <taxon>Archaea</taxon>
        <taxon>Methanobacteriati</taxon>
        <taxon>Methanobacteriota</taxon>
        <taxon>Stenosarchaea group</taxon>
        <taxon>Methanomicrobia</taxon>
        <taxon>Methanosarcinales</taxon>
        <taxon>ANME-2 cluster</taxon>
        <taxon>Candidatus Methanoperedentaceae</taxon>
        <taxon>Candidatus Methanoperedens</taxon>
    </lineage>
</organism>
<keyword evidence="3 9" id="KW-0479">Metal-binding</keyword>
<feature type="binding site" evidence="9">
    <location>
        <begin position="115"/>
        <end position="118"/>
    </location>
    <ligand>
        <name>ATP</name>
        <dbReference type="ChEBI" id="CHEBI:30616"/>
    </ligand>
</feature>